<dbReference type="EMBL" id="JAPHNI010000820">
    <property type="protein sequence ID" value="KAJ8108006.1"/>
    <property type="molecule type" value="Genomic_DNA"/>
</dbReference>
<proteinExistence type="predicted"/>
<dbReference type="Proteomes" id="UP001153331">
    <property type="component" value="Unassembled WGS sequence"/>
</dbReference>
<protein>
    <submittedName>
        <fullName evidence="1">Uncharacterized protein</fullName>
    </submittedName>
</protein>
<gene>
    <name evidence="1" type="ORF">OPT61_g8475</name>
</gene>
<evidence type="ECO:0000313" key="2">
    <source>
        <dbReference type="Proteomes" id="UP001153331"/>
    </source>
</evidence>
<accession>A0ACC2HY34</accession>
<keyword evidence="2" id="KW-1185">Reference proteome</keyword>
<sequence length="158" mass="18197">MPNAQLMPQSLEQQRRLHELWRTELVHLAVQPLPHLGDSWTAHRQHHEYQAIMLEATQSCRASAFVRMAAIMCLTQHGKGTTCHSWSTETTQVMATEEWLQGQGYNGTKKSLRQRSWLVLRLEEVRYRLGVSEAVTALLYVGPVWVRTTLHGRQRAGR</sequence>
<comment type="caution">
    <text evidence="1">The sequence shown here is derived from an EMBL/GenBank/DDBJ whole genome shotgun (WGS) entry which is preliminary data.</text>
</comment>
<evidence type="ECO:0000313" key="1">
    <source>
        <dbReference type="EMBL" id="KAJ8108006.1"/>
    </source>
</evidence>
<reference evidence="1" key="1">
    <citation type="submission" date="2022-11" db="EMBL/GenBank/DDBJ databases">
        <title>Genome Sequence of Boeremia exigua.</title>
        <authorList>
            <person name="Buettner E."/>
        </authorList>
    </citation>
    <scope>NUCLEOTIDE SEQUENCE</scope>
    <source>
        <strain evidence="1">CU02</strain>
    </source>
</reference>
<organism evidence="1 2">
    <name type="scientific">Boeremia exigua</name>
    <dbReference type="NCBI Taxonomy" id="749465"/>
    <lineage>
        <taxon>Eukaryota</taxon>
        <taxon>Fungi</taxon>
        <taxon>Dikarya</taxon>
        <taxon>Ascomycota</taxon>
        <taxon>Pezizomycotina</taxon>
        <taxon>Dothideomycetes</taxon>
        <taxon>Pleosporomycetidae</taxon>
        <taxon>Pleosporales</taxon>
        <taxon>Pleosporineae</taxon>
        <taxon>Didymellaceae</taxon>
        <taxon>Boeremia</taxon>
    </lineage>
</organism>
<name>A0ACC2HY34_9PLEO</name>